<proteinExistence type="predicted"/>
<comment type="caution">
    <text evidence="1">The sequence shown here is derived from an EMBL/GenBank/DDBJ whole genome shotgun (WGS) entry which is preliminary data.</text>
</comment>
<dbReference type="InterPro" id="IPR021314">
    <property type="entry name" value="DUF2911"/>
</dbReference>
<evidence type="ECO:0000313" key="1">
    <source>
        <dbReference type="EMBL" id="GLR15649.1"/>
    </source>
</evidence>
<dbReference type="RefSeq" id="WP_235292547.1">
    <property type="nucleotide sequence ID" value="NZ_BSOH01000001.1"/>
</dbReference>
<dbReference type="AlphaFoldDB" id="A0AA37SL68"/>
<organism evidence="1 2">
    <name type="scientific">Portibacter lacus</name>
    <dbReference type="NCBI Taxonomy" id="1099794"/>
    <lineage>
        <taxon>Bacteria</taxon>
        <taxon>Pseudomonadati</taxon>
        <taxon>Bacteroidota</taxon>
        <taxon>Saprospiria</taxon>
        <taxon>Saprospirales</taxon>
        <taxon>Haliscomenobacteraceae</taxon>
        <taxon>Portibacter</taxon>
    </lineage>
</organism>
<dbReference type="Proteomes" id="UP001156666">
    <property type="component" value="Unassembled WGS sequence"/>
</dbReference>
<sequence length="305" mass="35343">MLKYITSVVFLFFFLVNVMVGQYAMDLTPRISSDNSISERVAYTKISIDYGSPKVRGRQIWGEMQEYGQIWRAGANMATVISFSEKVKIQGKELPRGSYSFFVIPRENEPWTVIFNKVAQQWGAFGYEESEDALRIEVDPVINNHVEDLTFDIIAKDFDGAYVVLEWASVKISFYVEVEHYIVLEEKLAEKLETLPRNTHWVIYLQAANYLIDEEERLDVAAKWLKASEDLYSEDGEWSGQYYPKAYIKGDLLWANAKLSALNGDFSSALNYAEKMKAIPGDYVFYDRENEVEQIDQRIEEWGRK</sequence>
<accession>A0AA37SL68</accession>
<evidence type="ECO:0000313" key="2">
    <source>
        <dbReference type="Proteomes" id="UP001156666"/>
    </source>
</evidence>
<reference evidence="1" key="1">
    <citation type="journal article" date="2014" name="Int. J. Syst. Evol. Microbiol.">
        <title>Complete genome sequence of Corynebacterium casei LMG S-19264T (=DSM 44701T), isolated from a smear-ripened cheese.</title>
        <authorList>
            <consortium name="US DOE Joint Genome Institute (JGI-PGF)"/>
            <person name="Walter F."/>
            <person name="Albersmeier A."/>
            <person name="Kalinowski J."/>
            <person name="Ruckert C."/>
        </authorList>
    </citation>
    <scope>NUCLEOTIDE SEQUENCE</scope>
    <source>
        <strain evidence="1">NBRC 108769</strain>
    </source>
</reference>
<reference evidence="1" key="2">
    <citation type="submission" date="2023-01" db="EMBL/GenBank/DDBJ databases">
        <title>Draft genome sequence of Portibacter lacus strain NBRC 108769.</title>
        <authorList>
            <person name="Sun Q."/>
            <person name="Mori K."/>
        </authorList>
    </citation>
    <scope>NUCLEOTIDE SEQUENCE</scope>
    <source>
        <strain evidence="1">NBRC 108769</strain>
    </source>
</reference>
<keyword evidence="2" id="KW-1185">Reference proteome</keyword>
<evidence type="ECO:0008006" key="3">
    <source>
        <dbReference type="Google" id="ProtNLM"/>
    </source>
</evidence>
<dbReference type="Pfam" id="PF11138">
    <property type="entry name" value="DUF2911"/>
    <property type="match status" value="1"/>
</dbReference>
<dbReference type="EMBL" id="BSOH01000001">
    <property type="protein sequence ID" value="GLR15649.1"/>
    <property type="molecule type" value="Genomic_DNA"/>
</dbReference>
<name>A0AA37SL68_9BACT</name>
<gene>
    <name evidence="1" type="ORF">GCM10007940_02640</name>
</gene>
<protein>
    <recommendedName>
        <fullName evidence="3">DUF2911 domain-containing protein</fullName>
    </recommendedName>
</protein>